<organism evidence="1 2">
    <name type="scientific">Metapseudomonas otitidis</name>
    <dbReference type="NCBI Taxonomy" id="319939"/>
    <lineage>
        <taxon>Bacteria</taxon>
        <taxon>Pseudomonadati</taxon>
        <taxon>Pseudomonadota</taxon>
        <taxon>Gammaproteobacteria</taxon>
        <taxon>Pseudomonadales</taxon>
        <taxon>Pseudomonadaceae</taxon>
        <taxon>Metapseudomonas</taxon>
    </lineage>
</organism>
<gene>
    <name evidence="1" type="ORF">PtoMrB4_26150</name>
</gene>
<dbReference type="AlphaFoldDB" id="A0A679GJV1"/>
<accession>A0A679GJV1</accession>
<dbReference type="EMBL" id="AP022642">
    <property type="protein sequence ID" value="BCA28638.1"/>
    <property type="molecule type" value="Genomic_DNA"/>
</dbReference>
<dbReference type="Proteomes" id="UP000501237">
    <property type="component" value="Chromosome"/>
</dbReference>
<proteinExistence type="predicted"/>
<sequence length="57" mass="6369">MELCGIQYTDALMQEASNRVATKALADILTDARRVGDNRWEFPTIEEIANKDATGVR</sequence>
<reference evidence="1 2" key="1">
    <citation type="journal article" date="2020" name="Microbiol. Resour. Announc.">
        <title>Complete genome sequence of Pseudomonas otitidis strain MrB4, isolated from Lake Biwa in Japan.</title>
        <authorList>
            <person name="Miyazaki K."/>
            <person name="Hase E."/>
            <person name="Maruya T."/>
        </authorList>
    </citation>
    <scope>NUCLEOTIDE SEQUENCE [LARGE SCALE GENOMIC DNA]</scope>
    <source>
        <strain evidence="1 2">MrB4</strain>
    </source>
</reference>
<name>A0A679GJV1_9GAMM</name>
<evidence type="ECO:0000313" key="1">
    <source>
        <dbReference type="EMBL" id="BCA28638.1"/>
    </source>
</evidence>
<evidence type="ECO:0000313" key="2">
    <source>
        <dbReference type="Proteomes" id="UP000501237"/>
    </source>
</evidence>
<dbReference type="KEGG" id="poj:PtoMrB4_26150"/>
<protein>
    <submittedName>
        <fullName evidence="1">Uncharacterized protein</fullName>
    </submittedName>
</protein>